<dbReference type="PANTHER" id="PTHR31735:SF1">
    <property type="entry name" value="VACUOLAR MEMBRANE PROTEIN YPL162C"/>
    <property type="match status" value="1"/>
</dbReference>
<reference evidence="3 4" key="1">
    <citation type="submission" date="2024-02" db="EMBL/GenBank/DDBJ databases">
        <title>Chromosome-scale genome assembly of the rough periwinkle Littorina saxatilis.</title>
        <authorList>
            <person name="De Jode A."/>
            <person name="Faria R."/>
            <person name="Formenti G."/>
            <person name="Sims Y."/>
            <person name="Smith T.P."/>
            <person name="Tracey A."/>
            <person name="Wood J.M.D."/>
            <person name="Zagrodzka Z.B."/>
            <person name="Johannesson K."/>
            <person name="Butlin R.K."/>
            <person name="Leder E.H."/>
        </authorList>
    </citation>
    <scope>NUCLEOTIDE SEQUENCE [LARGE SCALE GENOMIC DNA]</scope>
    <source>
        <strain evidence="3">Snail1</strain>
        <tissue evidence="3">Muscle</tissue>
    </source>
</reference>
<accession>A0AAN9GCW0</accession>
<gene>
    <name evidence="3" type="ORF">V1264_021033</name>
</gene>
<evidence type="ECO:0000313" key="4">
    <source>
        <dbReference type="Proteomes" id="UP001374579"/>
    </source>
</evidence>
<dbReference type="GO" id="GO:0016020">
    <property type="term" value="C:membrane"/>
    <property type="evidence" value="ECO:0007669"/>
    <property type="project" value="TreeGrafter"/>
</dbReference>
<evidence type="ECO:0000256" key="2">
    <source>
        <dbReference type="SAM" id="Phobius"/>
    </source>
</evidence>
<protein>
    <recommendedName>
        <fullName evidence="5">Store-operated calcium entry regulator STIMATE</fullName>
    </recommendedName>
</protein>
<dbReference type="InterPro" id="IPR022127">
    <property type="entry name" value="STIMATE/YPL162C"/>
</dbReference>
<keyword evidence="2" id="KW-1133">Transmembrane helix</keyword>
<dbReference type="EMBL" id="JBAMIC010000010">
    <property type="protein sequence ID" value="KAK7102874.1"/>
    <property type="molecule type" value="Genomic_DNA"/>
</dbReference>
<sequence>MNYDTNSSASVVESGESVKELHCSSGDLLGAFGLFVQALLAFLAFTCLIVKRYCEPKSSRRPWKIWFFDTSKQALGAAVIHFANVFLADMFTGDPCTWYFISFLLDSTAGLLVIYLGLKLTQILAHRSTCKSLYFGEYGEPPQCNAWVGQTALYIIVMIVEKLLMTFLVLPSFWVKVRKFIMTPIKDPRLELAIVMFIVPLIVNAILFWVVDNFLKRSITQTKTMYVSSEDHKVKYFRSSDQVKCYNRIEKIEESDVLSAEEDGDVRQRHYDPSERLISVK</sequence>
<feature type="transmembrane region" description="Helical" evidence="2">
    <location>
        <begin position="28"/>
        <end position="53"/>
    </location>
</feature>
<evidence type="ECO:0000256" key="1">
    <source>
        <dbReference type="SAM" id="MobiDB-lite"/>
    </source>
</evidence>
<dbReference type="Pfam" id="PF12400">
    <property type="entry name" value="STIMATE"/>
    <property type="match status" value="1"/>
</dbReference>
<keyword evidence="2" id="KW-0472">Membrane</keyword>
<keyword evidence="4" id="KW-1185">Reference proteome</keyword>
<dbReference type="Proteomes" id="UP001374579">
    <property type="component" value="Unassembled WGS sequence"/>
</dbReference>
<evidence type="ECO:0000313" key="3">
    <source>
        <dbReference type="EMBL" id="KAK7102874.1"/>
    </source>
</evidence>
<feature type="transmembrane region" description="Helical" evidence="2">
    <location>
        <begin position="74"/>
        <end position="92"/>
    </location>
</feature>
<name>A0AAN9GCW0_9CAEN</name>
<feature type="region of interest" description="Disordered" evidence="1">
    <location>
        <begin position="257"/>
        <end position="281"/>
    </location>
</feature>
<comment type="caution">
    <text evidence="3">The sequence shown here is derived from an EMBL/GenBank/DDBJ whole genome shotgun (WGS) entry which is preliminary data.</text>
</comment>
<feature type="transmembrane region" description="Helical" evidence="2">
    <location>
        <begin position="152"/>
        <end position="174"/>
    </location>
</feature>
<feature type="transmembrane region" description="Helical" evidence="2">
    <location>
        <begin position="194"/>
        <end position="215"/>
    </location>
</feature>
<dbReference type="PANTHER" id="PTHR31735">
    <property type="entry name" value="VACUOLAR MEMBRANE PROTEIN YPL162C"/>
    <property type="match status" value="1"/>
</dbReference>
<feature type="transmembrane region" description="Helical" evidence="2">
    <location>
        <begin position="98"/>
        <end position="118"/>
    </location>
</feature>
<dbReference type="AlphaFoldDB" id="A0AAN9GCW0"/>
<organism evidence="3 4">
    <name type="scientific">Littorina saxatilis</name>
    <dbReference type="NCBI Taxonomy" id="31220"/>
    <lineage>
        <taxon>Eukaryota</taxon>
        <taxon>Metazoa</taxon>
        <taxon>Spiralia</taxon>
        <taxon>Lophotrochozoa</taxon>
        <taxon>Mollusca</taxon>
        <taxon>Gastropoda</taxon>
        <taxon>Caenogastropoda</taxon>
        <taxon>Littorinimorpha</taxon>
        <taxon>Littorinoidea</taxon>
        <taxon>Littorinidae</taxon>
        <taxon>Littorina</taxon>
    </lineage>
</organism>
<proteinExistence type="predicted"/>
<keyword evidence="2" id="KW-0812">Transmembrane</keyword>
<feature type="compositionally biased region" description="Basic and acidic residues" evidence="1">
    <location>
        <begin position="265"/>
        <end position="275"/>
    </location>
</feature>
<evidence type="ECO:0008006" key="5">
    <source>
        <dbReference type="Google" id="ProtNLM"/>
    </source>
</evidence>